<dbReference type="AlphaFoldDB" id="A0A931YDR1"/>
<dbReference type="PANTHER" id="PTHR35458">
    <property type="entry name" value="SLR0755 PROTEIN"/>
    <property type="match status" value="1"/>
</dbReference>
<dbReference type="InterPro" id="IPR021139">
    <property type="entry name" value="NYN"/>
</dbReference>
<gene>
    <name evidence="2" type="ORF">HYT38_00855</name>
    <name evidence="3" type="ORF">HYV66_02485</name>
</gene>
<dbReference type="Proteomes" id="UP000786662">
    <property type="component" value="Unassembled WGS sequence"/>
</dbReference>
<comment type="caution">
    <text evidence="3">The sequence shown here is derived from an EMBL/GenBank/DDBJ whole genome shotgun (WGS) entry which is preliminary data.</text>
</comment>
<evidence type="ECO:0000313" key="2">
    <source>
        <dbReference type="EMBL" id="MBI2052214.1"/>
    </source>
</evidence>
<dbReference type="EMBL" id="JACPHQ010000032">
    <property type="protein sequence ID" value="MBI2466069.1"/>
    <property type="molecule type" value="Genomic_DNA"/>
</dbReference>
<dbReference type="InterPro" id="IPR047140">
    <property type="entry name" value="LabA"/>
</dbReference>
<evidence type="ECO:0000259" key="1">
    <source>
        <dbReference type="Pfam" id="PF01936"/>
    </source>
</evidence>
<dbReference type="Gene3D" id="3.40.50.1010">
    <property type="entry name" value="5'-nuclease"/>
    <property type="match status" value="1"/>
</dbReference>
<name>A0A931YDR1_9BACT</name>
<protein>
    <submittedName>
        <fullName evidence="3">NYN domain-containing protein</fullName>
    </submittedName>
</protein>
<proteinExistence type="predicted"/>
<evidence type="ECO:0000313" key="3">
    <source>
        <dbReference type="EMBL" id="MBI2466069.1"/>
    </source>
</evidence>
<organism evidence="3 4">
    <name type="scientific">Candidatus Sungiibacteriota bacterium</name>
    <dbReference type="NCBI Taxonomy" id="2750080"/>
    <lineage>
        <taxon>Bacteria</taxon>
        <taxon>Candidatus Sungiibacteriota</taxon>
    </lineage>
</organism>
<dbReference type="EMBL" id="JACOYY010000029">
    <property type="protein sequence ID" value="MBI2052214.1"/>
    <property type="molecule type" value="Genomic_DNA"/>
</dbReference>
<dbReference type="Proteomes" id="UP000709672">
    <property type="component" value="Unassembled WGS sequence"/>
</dbReference>
<dbReference type="GO" id="GO:0004540">
    <property type="term" value="F:RNA nuclease activity"/>
    <property type="evidence" value="ECO:0007669"/>
    <property type="project" value="InterPro"/>
</dbReference>
<reference evidence="3" key="1">
    <citation type="submission" date="2020-07" db="EMBL/GenBank/DDBJ databases">
        <title>Huge and variable diversity of episymbiotic CPR bacteria and DPANN archaea in groundwater ecosystems.</title>
        <authorList>
            <person name="He C.Y."/>
            <person name="Keren R."/>
            <person name="Whittaker M."/>
            <person name="Farag I.F."/>
            <person name="Doudna J."/>
            <person name="Cate J.H.D."/>
            <person name="Banfield J.F."/>
        </authorList>
    </citation>
    <scope>NUCLEOTIDE SEQUENCE</scope>
    <source>
        <strain evidence="2">NC_groundwater_191_Ag_S-0.1um_45_8</strain>
        <strain evidence="3">NC_groundwater_418_Ag_B-0.1um_45_10</strain>
    </source>
</reference>
<dbReference type="Pfam" id="PF01936">
    <property type="entry name" value="NYN"/>
    <property type="match status" value="1"/>
</dbReference>
<feature type="domain" description="NYN" evidence="1">
    <location>
        <begin position="10"/>
        <end position="122"/>
    </location>
</feature>
<sequence>MKNKENNYAFIDSQNLNLSIRELGWRLDFGRFRPYLKDKYAVTKAFLFIGYVAGNETLYTSLQNMGYVCIFKPTLELSDGRVKGNVDAELVLHTMIELKNFDQAVLVSGDGDFYCLVEYLLKIDKLKKMIIPNQKQYSGLLKRLSSPNRNIFDFMNSLREKLKYRGK</sequence>
<accession>A0A931YDR1</accession>
<evidence type="ECO:0000313" key="4">
    <source>
        <dbReference type="Proteomes" id="UP000709672"/>
    </source>
</evidence>
<dbReference type="PANTHER" id="PTHR35458:SF2">
    <property type="entry name" value="SLR0755 PROTEIN"/>
    <property type="match status" value="1"/>
</dbReference>